<evidence type="ECO:0000313" key="10">
    <source>
        <dbReference type="Proteomes" id="UP001139488"/>
    </source>
</evidence>
<feature type="transmembrane region" description="Helical" evidence="8">
    <location>
        <begin position="115"/>
        <end position="134"/>
    </location>
</feature>
<comment type="subcellular location">
    <subcellularLocation>
        <location evidence="1">Cell membrane</location>
        <topology evidence="1">Multi-pass membrane protein</topology>
    </subcellularLocation>
</comment>
<evidence type="ECO:0000256" key="2">
    <source>
        <dbReference type="ARBA" id="ARBA00007362"/>
    </source>
</evidence>
<keyword evidence="3" id="KW-0813">Transport</keyword>
<keyword evidence="4" id="KW-1003">Cell membrane</keyword>
<comment type="caution">
    <text evidence="9">The sequence shown here is derived from an EMBL/GenBank/DDBJ whole genome shotgun (WGS) entry which is preliminary data.</text>
</comment>
<keyword evidence="7 8" id="KW-0472">Membrane</keyword>
<organism evidence="9 10">
    <name type="scientific">Vibrio gelatinilyticus</name>
    <dbReference type="NCBI Taxonomy" id="2893468"/>
    <lineage>
        <taxon>Bacteria</taxon>
        <taxon>Pseudomonadati</taxon>
        <taxon>Pseudomonadota</taxon>
        <taxon>Gammaproteobacteria</taxon>
        <taxon>Vibrionales</taxon>
        <taxon>Vibrionaceae</taxon>
        <taxon>Vibrio</taxon>
    </lineage>
</organism>
<feature type="transmembrane region" description="Helical" evidence="8">
    <location>
        <begin position="164"/>
        <end position="180"/>
    </location>
</feature>
<evidence type="ECO:0000256" key="5">
    <source>
        <dbReference type="ARBA" id="ARBA00022692"/>
    </source>
</evidence>
<evidence type="ECO:0000313" key="9">
    <source>
        <dbReference type="EMBL" id="MCJ2376911.1"/>
    </source>
</evidence>
<dbReference type="InterPro" id="IPR004626">
    <property type="entry name" value="RarD"/>
</dbReference>
<dbReference type="AlphaFoldDB" id="A0A9X1WB82"/>
<feature type="transmembrane region" description="Helical" evidence="8">
    <location>
        <begin position="141"/>
        <end position="158"/>
    </location>
</feature>
<keyword evidence="6 8" id="KW-1133">Transmembrane helix</keyword>
<accession>A0A9X1WB82</accession>
<keyword evidence="10" id="KW-1185">Reference proteome</keyword>
<sequence>MTKKFHQLSGTAKGVLASIVASCLFGFLPLYVQFQPQLLDTGVAGGEGHWIASQRIVWSCVLMLFVLAFTRKLPLLIKSLSQFNQWPRYLLSGLLVGPQFWIFVWAPLYDETLSVALGYFSLPLVLVVVGKVVYGEKLSRLQTVACFIAAFGVAYAYIMAEGLSWIVLLIALGYPLYFIHRKSLNLGSDIGFTLDNLFLLPIALGCIFYLQPMEYIVGLDSPVWLFYIGLAIAGTTPMLLFLYASQALPMSIFGLLGYVEPMLVFIVGLLLGERVEANEWPTYVLIMLALIVLALDGIRRARTHGAIKVTSA</sequence>
<comment type="similarity">
    <text evidence="2">Belongs to the EamA transporter family.</text>
</comment>
<dbReference type="RefSeq" id="WP_244356831.1">
    <property type="nucleotide sequence ID" value="NZ_JAJNNZ010000005.1"/>
</dbReference>
<evidence type="ECO:0000256" key="8">
    <source>
        <dbReference type="SAM" id="Phobius"/>
    </source>
</evidence>
<feature type="transmembrane region" description="Helical" evidence="8">
    <location>
        <begin position="255"/>
        <end position="274"/>
    </location>
</feature>
<gene>
    <name evidence="9" type="primary">rarD</name>
    <name evidence="9" type="ORF">LNL84_08685</name>
</gene>
<proteinExistence type="inferred from homology"/>
<dbReference type="GO" id="GO:0005886">
    <property type="term" value="C:plasma membrane"/>
    <property type="evidence" value="ECO:0007669"/>
    <property type="project" value="UniProtKB-SubCell"/>
</dbReference>
<reference evidence="9" key="1">
    <citation type="submission" date="2021-11" db="EMBL/GenBank/DDBJ databases">
        <title>Vibrio ZSDE26 sp. nov. and Vibrio ZSDZ34 sp. nov., isolated from coastal seawater in Qingdao.</title>
        <authorList>
            <person name="Zhang P."/>
        </authorList>
    </citation>
    <scope>NUCLEOTIDE SEQUENCE</scope>
    <source>
        <strain evidence="9">ZSDZ34</strain>
    </source>
</reference>
<protein>
    <submittedName>
        <fullName evidence="9">EamA family transporter RarD</fullName>
    </submittedName>
</protein>
<keyword evidence="5 8" id="KW-0812">Transmembrane</keyword>
<feature type="transmembrane region" description="Helical" evidence="8">
    <location>
        <begin position="89"/>
        <end position="109"/>
    </location>
</feature>
<evidence type="ECO:0000256" key="3">
    <source>
        <dbReference type="ARBA" id="ARBA00022448"/>
    </source>
</evidence>
<dbReference type="NCBIfam" id="TIGR00688">
    <property type="entry name" value="rarD"/>
    <property type="match status" value="1"/>
</dbReference>
<feature type="transmembrane region" description="Helical" evidence="8">
    <location>
        <begin position="52"/>
        <end position="69"/>
    </location>
</feature>
<evidence type="ECO:0000256" key="1">
    <source>
        <dbReference type="ARBA" id="ARBA00004651"/>
    </source>
</evidence>
<dbReference type="Proteomes" id="UP001139488">
    <property type="component" value="Unassembled WGS sequence"/>
</dbReference>
<feature type="transmembrane region" description="Helical" evidence="8">
    <location>
        <begin position="280"/>
        <end position="298"/>
    </location>
</feature>
<dbReference type="InterPro" id="IPR037185">
    <property type="entry name" value="EmrE-like"/>
</dbReference>
<name>A0A9X1WB82_9VIBR</name>
<dbReference type="EMBL" id="JAJNNZ010000005">
    <property type="protein sequence ID" value="MCJ2376911.1"/>
    <property type="molecule type" value="Genomic_DNA"/>
</dbReference>
<evidence type="ECO:0000256" key="4">
    <source>
        <dbReference type="ARBA" id="ARBA00022475"/>
    </source>
</evidence>
<dbReference type="SUPFAM" id="SSF103481">
    <property type="entry name" value="Multidrug resistance efflux transporter EmrE"/>
    <property type="match status" value="2"/>
</dbReference>
<feature type="transmembrane region" description="Helical" evidence="8">
    <location>
        <begin position="12"/>
        <end position="32"/>
    </location>
</feature>
<feature type="transmembrane region" description="Helical" evidence="8">
    <location>
        <begin position="192"/>
        <end position="211"/>
    </location>
</feature>
<evidence type="ECO:0000256" key="6">
    <source>
        <dbReference type="ARBA" id="ARBA00022989"/>
    </source>
</evidence>
<feature type="transmembrane region" description="Helical" evidence="8">
    <location>
        <begin position="223"/>
        <end position="243"/>
    </location>
</feature>
<evidence type="ECO:0000256" key="7">
    <source>
        <dbReference type="ARBA" id="ARBA00023136"/>
    </source>
</evidence>